<comment type="caution">
    <text evidence="1">The sequence shown here is derived from an EMBL/GenBank/DDBJ whole genome shotgun (WGS) entry which is preliminary data.</text>
</comment>
<name>A0A7Z0WWU9_9BACI</name>
<sequence>MMKRLGSLALSLVLMLPAAAIQAQPAAPIPYPCSVVLHPAQDIPNARGTALIAKVKKPYTEAPDSPVRERRSVGIYADWLPAPASFGDYDQYEGMARIPDQISWRFTMHLVREDAPSWFGGSLWAGKFDEISSELTVNTRVEVRPFNSKTKKAGRAVLQGTLQGCRN</sequence>
<dbReference type="GeneID" id="56671920"/>
<dbReference type="Pfam" id="PF26349">
    <property type="entry name" value="YoqH"/>
    <property type="match status" value="1"/>
</dbReference>
<reference evidence="1 2" key="1">
    <citation type="journal article" date="2016" name="Front. Microbiol.">
        <title>High-Level Heat Resistance of Spores of Bacillus amyloliquefaciens and Bacillus licheniformis Results from the Presence of a spoVA Operon in a Tn1546 Transposon.</title>
        <authorList>
            <person name="Berendsen E.M."/>
            <person name="Koning R.A."/>
            <person name="Boekhorst J."/>
            <person name="de Jong A."/>
            <person name="Kuipers O.P."/>
            <person name="Wells-Bennik M.H."/>
        </authorList>
    </citation>
    <scope>NUCLEOTIDE SEQUENCE [LARGE SCALE GENOMIC DNA]</scope>
    <source>
        <strain evidence="1 2">B4121</strain>
    </source>
</reference>
<evidence type="ECO:0000313" key="1">
    <source>
        <dbReference type="EMBL" id="OLF89979.1"/>
    </source>
</evidence>
<dbReference type="InterPro" id="IPR058968">
    <property type="entry name" value="YoqH-like"/>
</dbReference>
<dbReference type="Proteomes" id="UP000185604">
    <property type="component" value="Unassembled WGS sequence"/>
</dbReference>
<gene>
    <name evidence="1" type="ORF">B4121_3254</name>
</gene>
<dbReference type="AlphaFoldDB" id="A0A7Z0WWU9"/>
<proteinExistence type="predicted"/>
<dbReference type="RefSeq" id="WP_031305168.1">
    <property type="nucleotide sequence ID" value="NZ_AP025339.1"/>
</dbReference>
<protein>
    <submittedName>
        <fullName evidence="1">Uncharacterized protein</fullName>
    </submittedName>
</protein>
<evidence type="ECO:0000313" key="2">
    <source>
        <dbReference type="Proteomes" id="UP000185604"/>
    </source>
</evidence>
<organism evidence="1 2">
    <name type="scientific">Bacillus paralicheniformis</name>
    <dbReference type="NCBI Taxonomy" id="1648923"/>
    <lineage>
        <taxon>Bacteria</taxon>
        <taxon>Bacillati</taxon>
        <taxon>Bacillota</taxon>
        <taxon>Bacilli</taxon>
        <taxon>Bacillales</taxon>
        <taxon>Bacillaceae</taxon>
        <taxon>Bacillus</taxon>
    </lineage>
</organism>
<dbReference type="EMBL" id="LKPO01000021">
    <property type="protein sequence ID" value="OLF89979.1"/>
    <property type="molecule type" value="Genomic_DNA"/>
</dbReference>
<accession>A0A7Z0WWU9</accession>